<name>A0A1V1PFC8_9BACT</name>
<proteinExistence type="predicted"/>
<dbReference type="EMBL" id="ATBP01000050">
    <property type="protein sequence ID" value="ETR73587.1"/>
    <property type="molecule type" value="Genomic_DNA"/>
</dbReference>
<dbReference type="AlphaFoldDB" id="A0A1V1PFC8"/>
<comment type="caution">
    <text evidence="1">The sequence shown here is derived from an EMBL/GenBank/DDBJ whole genome shotgun (WGS) entry which is preliminary data.</text>
</comment>
<dbReference type="Proteomes" id="UP000189670">
    <property type="component" value="Unassembled WGS sequence"/>
</dbReference>
<gene>
    <name evidence="1" type="ORF">OMM_06848</name>
</gene>
<evidence type="ECO:0000313" key="1">
    <source>
        <dbReference type="EMBL" id="ETR73587.1"/>
    </source>
</evidence>
<protein>
    <submittedName>
        <fullName evidence="1">Uncharacterized protein</fullName>
    </submittedName>
</protein>
<reference evidence="2" key="1">
    <citation type="submission" date="2012-11" db="EMBL/GenBank/DDBJ databases">
        <authorList>
            <person name="Lucero-Rivera Y.E."/>
            <person name="Tovar-Ramirez D."/>
        </authorList>
    </citation>
    <scope>NUCLEOTIDE SEQUENCE [LARGE SCALE GENOMIC DNA]</scope>
    <source>
        <strain evidence="2">Araruama</strain>
    </source>
</reference>
<accession>A0A1V1PFC8</accession>
<organism evidence="1 2">
    <name type="scientific">Candidatus Magnetoglobus multicellularis str. Araruama</name>
    <dbReference type="NCBI Taxonomy" id="890399"/>
    <lineage>
        <taxon>Bacteria</taxon>
        <taxon>Pseudomonadati</taxon>
        <taxon>Thermodesulfobacteriota</taxon>
        <taxon>Desulfobacteria</taxon>
        <taxon>Desulfobacterales</taxon>
        <taxon>Desulfobacteraceae</taxon>
        <taxon>Candidatus Magnetoglobus</taxon>
    </lineage>
</organism>
<sequence length="75" mass="8803">MSDLKDFQFFQDQEFEFVLDAILGDQLTELDKETIMNYATVPYFNEVKLISTSKRTIERDTHLTSFIIDCSQNTL</sequence>
<evidence type="ECO:0000313" key="2">
    <source>
        <dbReference type="Proteomes" id="UP000189670"/>
    </source>
</evidence>